<keyword evidence="4" id="KW-0547">Nucleotide-binding</keyword>
<evidence type="ECO:0000256" key="8">
    <source>
        <dbReference type="SAM" id="Phobius"/>
    </source>
</evidence>
<dbReference type="SUPFAM" id="SSF90123">
    <property type="entry name" value="ABC transporter transmembrane region"/>
    <property type="match status" value="1"/>
</dbReference>
<dbReference type="Proteomes" id="UP000031866">
    <property type="component" value="Chromosome"/>
</dbReference>
<feature type="transmembrane region" description="Helical" evidence="8">
    <location>
        <begin position="165"/>
        <end position="185"/>
    </location>
</feature>
<evidence type="ECO:0000256" key="6">
    <source>
        <dbReference type="ARBA" id="ARBA00022989"/>
    </source>
</evidence>
<dbReference type="PROSITE" id="PS50929">
    <property type="entry name" value="ABC_TM1F"/>
    <property type="match status" value="1"/>
</dbReference>
<keyword evidence="6 8" id="KW-1133">Transmembrane helix</keyword>
<dbReference type="GO" id="GO:0016887">
    <property type="term" value="F:ATP hydrolysis activity"/>
    <property type="evidence" value="ECO:0007669"/>
    <property type="project" value="InterPro"/>
</dbReference>
<dbReference type="InterPro" id="IPR039421">
    <property type="entry name" value="Type_1_exporter"/>
</dbReference>
<dbReference type="Gene3D" id="3.40.50.300">
    <property type="entry name" value="P-loop containing nucleotide triphosphate hydrolases"/>
    <property type="match status" value="1"/>
</dbReference>
<proteinExistence type="predicted"/>
<dbReference type="Pfam" id="PF00664">
    <property type="entry name" value="ABC_membrane"/>
    <property type="match status" value="1"/>
</dbReference>
<dbReference type="GO" id="GO:0034040">
    <property type="term" value="F:ATPase-coupled lipid transmembrane transporter activity"/>
    <property type="evidence" value="ECO:0007669"/>
    <property type="project" value="TreeGrafter"/>
</dbReference>
<dbReference type="InterPro" id="IPR017871">
    <property type="entry name" value="ABC_transporter-like_CS"/>
</dbReference>
<dbReference type="GO" id="GO:0005886">
    <property type="term" value="C:plasma membrane"/>
    <property type="evidence" value="ECO:0007669"/>
    <property type="project" value="UniProtKB-SubCell"/>
</dbReference>
<keyword evidence="2" id="KW-0813">Transport</keyword>
<keyword evidence="5 11" id="KW-0067">ATP-binding</keyword>
<evidence type="ECO:0000256" key="2">
    <source>
        <dbReference type="ARBA" id="ARBA00022448"/>
    </source>
</evidence>
<gene>
    <name evidence="11" type="ORF">LF65_04132</name>
</gene>
<dbReference type="STRING" id="1520.LF65_04132"/>
<protein>
    <submittedName>
        <fullName evidence="11">ABC transporter ATP-binding protein</fullName>
    </submittedName>
</protein>
<dbReference type="EMBL" id="CP010086">
    <property type="protein sequence ID" value="AJH00674.1"/>
    <property type="molecule type" value="Genomic_DNA"/>
</dbReference>
<dbReference type="PROSITE" id="PS50893">
    <property type="entry name" value="ABC_TRANSPORTER_2"/>
    <property type="match status" value="1"/>
</dbReference>
<dbReference type="GO" id="GO:0005524">
    <property type="term" value="F:ATP binding"/>
    <property type="evidence" value="ECO:0007669"/>
    <property type="project" value="UniProtKB-KW"/>
</dbReference>
<evidence type="ECO:0000259" key="10">
    <source>
        <dbReference type="PROSITE" id="PS50929"/>
    </source>
</evidence>
<dbReference type="AlphaFoldDB" id="A0A0B5QUU5"/>
<dbReference type="Gene3D" id="1.20.1560.10">
    <property type="entry name" value="ABC transporter type 1, transmembrane domain"/>
    <property type="match status" value="1"/>
</dbReference>
<name>A0A0B5QUU5_CLOBE</name>
<feature type="domain" description="ABC transmembrane type-1" evidence="10">
    <location>
        <begin position="24"/>
        <end position="306"/>
    </location>
</feature>
<dbReference type="GO" id="GO:0140359">
    <property type="term" value="F:ABC-type transporter activity"/>
    <property type="evidence" value="ECO:0007669"/>
    <property type="project" value="InterPro"/>
</dbReference>
<dbReference type="FunFam" id="3.40.50.300:FF:000287">
    <property type="entry name" value="Multidrug ABC transporter ATP-binding protein"/>
    <property type="match status" value="1"/>
</dbReference>
<dbReference type="InterPro" id="IPR027417">
    <property type="entry name" value="P-loop_NTPase"/>
</dbReference>
<comment type="subcellular location">
    <subcellularLocation>
        <location evidence="1">Cell membrane</location>
        <topology evidence="1">Multi-pass membrane protein</topology>
    </subcellularLocation>
</comment>
<feature type="transmembrane region" description="Helical" evidence="8">
    <location>
        <begin position="138"/>
        <end position="159"/>
    </location>
</feature>
<dbReference type="Pfam" id="PF00005">
    <property type="entry name" value="ABC_tran"/>
    <property type="match status" value="1"/>
</dbReference>
<feature type="domain" description="ABC transporter" evidence="9">
    <location>
        <begin position="337"/>
        <end position="581"/>
    </location>
</feature>
<feature type="transmembrane region" description="Helical" evidence="8">
    <location>
        <begin position="21"/>
        <end position="44"/>
    </location>
</feature>
<dbReference type="SUPFAM" id="SSF52540">
    <property type="entry name" value="P-loop containing nucleoside triphosphate hydrolases"/>
    <property type="match status" value="1"/>
</dbReference>
<feature type="transmembrane region" description="Helical" evidence="8">
    <location>
        <begin position="249"/>
        <end position="271"/>
    </location>
</feature>
<evidence type="ECO:0000256" key="3">
    <source>
        <dbReference type="ARBA" id="ARBA00022692"/>
    </source>
</evidence>
<dbReference type="PROSITE" id="PS00211">
    <property type="entry name" value="ABC_TRANSPORTER_1"/>
    <property type="match status" value="1"/>
</dbReference>
<dbReference type="PANTHER" id="PTHR24221">
    <property type="entry name" value="ATP-BINDING CASSETTE SUB-FAMILY B"/>
    <property type="match status" value="1"/>
</dbReference>
<evidence type="ECO:0000313" key="11">
    <source>
        <dbReference type="EMBL" id="AJH00674.1"/>
    </source>
</evidence>
<feature type="transmembrane region" description="Helical" evidence="8">
    <location>
        <begin position="64"/>
        <end position="82"/>
    </location>
</feature>
<evidence type="ECO:0000313" key="12">
    <source>
        <dbReference type="Proteomes" id="UP000031866"/>
    </source>
</evidence>
<feature type="transmembrane region" description="Helical" evidence="8">
    <location>
        <begin position="277"/>
        <end position="297"/>
    </location>
</feature>
<evidence type="ECO:0000256" key="1">
    <source>
        <dbReference type="ARBA" id="ARBA00004651"/>
    </source>
</evidence>
<organism evidence="11 12">
    <name type="scientific">Clostridium beijerinckii</name>
    <name type="common">Clostridium MP</name>
    <dbReference type="NCBI Taxonomy" id="1520"/>
    <lineage>
        <taxon>Bacteria</taxon>
        <taxon>Bacillati</taxon>
        <taxon>Bacillota</taxon>
        <taxon>Clostridia</taxon>
        <taxon>Eubacteriales</taxon>
        <taxon>Clostridiaceae</taxon>
        <taxon>Clostridium</taxon>
    </lineage>
</organism>
<dbReference type="InterPro" id="IPR011527">
    <property type="entry name" value="ABC1_TM_dom"/>
</dbReference>
<dbReference type="InterPro" id="IPR003593">
    <property type="entry name" value="AAA+_ATPase"/>
</dbReference>
<dbReference type="RefSeq" id="WP_041898581.1">
    <property type="nucleotide sequence ID" value="NZ_CP010086.2"/>
</dbReference>
<dbReference type="KEGG" id="cbei:LF65_04132"/>
<dbReference type="SMART" id="SM00382">
    <property type="entry name" value="AAA"/>
    <property type="match status" value="1"/>
</dbReference>
<evidence type="ECO:0000256" key="4">
    <source>
        <dbReference type="ARBA" id="ARBA00022741"/>
    </source>
</evidence>
<evidence type="ECO:0000259" key="9">
    <source>
        <dbReference type="PROSITE" id="PS50893"/>
    </source>
</evidence>
<keyword evidence="3 8" id="KW-0812">Transmembrane</keyword>
<evidence type="ECO:0000256" key="5">
    <source>
        <dbReference type="ARBA" id="ARBA00022840"/>
    </source>
</evidence>
<accession>A0A0B5QUU5</accession>
<dbReference type="OrthoDB" id="9762778at2"/>
<keyword evidence="7 8" id="KW-0472">Membrane</keyword>
<dbReference type="InterPro" id="IPR003439">
    <property type="entry name" value="ABC_transporter-like_ATP-bd"/>
</dbReference>
<sequence>MLRMIKKILNLSGEYGKYIKLSIVFSFFSGIFASMPLMSVFYFFYKFEENNYSHIEKDTIWKCVGIFAISIIGGIITKYFTYRFQGVSGYYMVAKERLSIGDHLRRVPMSFFNKNSLGDVTMAITSDLQYVESQAPQLLDWIINGTITSVISAITLMIFNFKLGIIFIIALIAALLICNAMQNIGKDEAVGQKERQSKAANSTLEYIRGIATFKMYRMSGKSTDKIKNSYREYGTACAKTEYKLIPLCGLFLGTLKAACGVIIIAAPYMALNGETTIATAAMIIIASFNVFSPVENLGVASGMLRMMEANLDRIDKVKQFEVIDADGKNIELKSFDIDVSNVSFSYENRGKKEDIDEEKDITIKNVSFKVKPSSMTAIVGASGCGKTTMTRLVSRFFDVQAGSIKIGGMDIREHTCDSLLKNISMVFQNVYLFNDTIINNIRFGNPNATMEEVVDAAIKARCHEFITNLPNGYDTMVGEGGAALSGGEKQRISIARAILKDTPIVLLDEATANIDPENEVYIQDAINELVKDKTLIVIAHRLNTVKDADQIVVMDNGEISDIGTHKELIKKEGIYKCFWDIRQNANAWQVRNA</sequence>
<dbReference type="PANTHER" id="PTHR24221:SF397">
    <property type="entry name" value="ABC TRANSPORTER, ATP-BINDING TRANSMEMBRANE PROTEIN"/>
    <property type="match status" value="1"/>
</dbReference>
<reference evidence="12" key="1">
    <citation type="submission" date="2014-12" db="EMBL/GenBank/DDBJ databases">
        <title>Genome sequence of Clostridium beijerinckii strain 59B.</title>
        <authorList>
            <person name="Little G.T."/>
            <person name="Minton N.P."/>
        </authorList>
    </citation>
    <scope>NUCLEOTIDE SEQUENCE [LARGE SCALE GENOMIC DNA]</scope>
    <source>
        <strain evidence="12">59B</strain>
    </source>
</reference>
<evidence type="ECO:0000256" key="7">
    <source>
        <dbReference type="ARBA" id="ARBA00023136"/>
    </source>
</evidence>
<dbReference type="InterPro" id="IPR036640">
    <property type="entry name" value="ABC1_TM_sf"/>
</dbReference>